<evidence type="ECO:0000313" key="2">
    <source>
        <dbReference type="Proteomes" id="UP001250662"/>
    </source>
</evidence>
<accession>A0ABU3BKL6</accession>
<proteinExistence type="predicted"/>
<name>A0ABU3BKL6_9FLAO</name>
<sequence>MKKERQSHATSFLFNSDFDINKESIFMMNLYLNAVDEKPYSIDYNTLLMSYHLWKGDDIEDFCENQTISYFLFNPQNDSAGAREAFYMDIREFLIGN</sequence>
<reference evidence="1 2" key="1">
    <citation type="submission" date="2023-09" db="EMBL/GenBank/DDBJ databases">
        <authorList>
            <person name="Rey-Velasco X."/>
        </authorList>
    </citation>
    <scope>NUCLEOTIDE SEQUENCE [LARGE SCALE GENOMIC DNA]</scope>
    <source>
        <strain evidence="1 2">P007</strain>
    </source>
</reference>
<gene>
    <name evidence="1" type="ORF">RM520_13780</name>
</gene>
<comment type="caution">
    <text evidence="1">The sequence shown here is derived from an EMBL/GenBank/DDBJ whole genome shotgun (WGS) entry which is preliminary data.</text>
</comment>
<dbReference type="EMBL" id="JAVRHU010000005">
    <property type="protein sequence ID" value="MDT0622694.1"/>
    <property type="molecule type" value="Genomic_DNA"/>
</dbReference>
<dbReference type="Proteomes" id="UP001250662">
    <property type="component" value="Unassembled WGS sequence"/>
</dbReference>
<dbReference type="RefSeq" id="WP_311388388.1">
    <property type="nucleotide sequence ID" value="NZ_JAVRHU010000005.1"/>
</dbReference>
<keyword evidence="2" id="KW-1185">Reference proteome</keyword>
<evidence type="ECO:0000313" key="1">
    <source>
        <dbReference type="EMBL" id="MDT0622694.1"/>
    </source>
</evidence>
<organism evidence="1 2">
    <name type="scientific">Croceitalea vernalis</name>
    <dbReference type="NCBI Taxonomy" id="3075599"/>
    <lineage>
        <taxon>Bacteria</taxon>
        <taxon>Pseudomonadati</taxon>
        <taxon>Bacteroidota</taxon>
        <taxon>Flavobacteriia</taxon>
        <taxon>Flavobacteriales</taxon>
        <taxon>Flavobacteriaceae</taxon>
        <taxon>Croceitalea</taxon>
    </lineage>
</organism>
<protein>
    <submittedName>
        <fullName evidence="1">Uncharacterized protein</fullName>
    </submittedName>
</protein>